<dbReference type="SUPFAM" id="SSF49899">
    <property type="entry name" value="Concanavalin A-like lectins/glucanases"/>
    <property type="match status" value="1"/>
</dbReference>
<dbReference type="PROSITE" id="PS51762">
    <property type="entry name" value="GH16_2"/>
    <property type="match status" value="1"/>
</dbReference>
<reference evidence="2 3" key="1">
    <citation type="submission" date="2020-08" db="EMBL/GenBank/DDBJ databases">
        <title>Sequencing the genomes of 1000 actinobacteria strains.</title>
        <authorList>
            <person name="Klenk H.-P."/>
        </authorList>
    </citation>
    <scope>NUCLEOTIDE SEQUENCE [LARGE SCALE GENOMIC DNA]</scope>
    <source>
        <strain evidence="2 3">DSM 43851</strain>
    </source>
</reference>
<evidence type="ECO:0000259" key="1">
    <source>
        <dbReference type="PROSITE" id="PS51762"/>
    </source>
</evidence>
<protein>
    <recommendedName>
        <fullName evidence="1">GH16 domain-containing protein</fullName>
    </recommendedName>
</protein>
<feature type="domain" description="GH16" evidence="1">
    <location>
        <begin position="17"/>
        <end position="260"/>
    </location>
</feature>
<evidence type="ECO:0000313" key="3">
    <source>
        <dbReference type="Proteomes" id="UP000585638"/>
    </source>
</evidence>
<keyword evidence="3" id="KW-1185">Reference proteome</keyword>
<dbReference type="RefSeq" id="WP_184869349.1">
    <property type="nucleotide sequence ID" value="NZ_BAAAWY010000095.1"/>
</dbReference>
<organism evidence="2 3">
    <name type="scientific">Kutzneria kofuensis</name>
    <dbReference type="NCBI Taxonomy" id="103725"/>
    <lineage>
        <taxon>Bacteria</taxon>
        <taxon>Bacillati</taxon>
        <taxon>Actinomycetota</taxon>
        <taxon>Actinomycetes</taxon>
        <taxon>Pseudonocardiales</taxon>
        <taxon>Pseudonocardiaceae</taxon>
        <taxon>Kutzneria</taxon>
    </lineage>
</organism>
<gene>
    <name evidence="2" type="ORF">BJ998_008114</name>
</gene>
<dbReference type="Proteomes" id="UP000585638">
    <property type="component" value="Unassembled WGS sequence"/>
</dbReference>
<dbReference type="InterPro" id="IPR000757">
    <property type="entry name" value="Beta-glucanase-like"/>
</dbReference>
<accession>A0A7W9NLB1</accession>
<evidence type="ECO:0000313" key="2">
    <source>
        <dbReference type="EMBL" id="MBB5896855.1"/>
    </source>
</evidence>
<dbReference type="Gene3D" id="2.60.120.200">
    <property type="match status" value="1"/>
</dbReference>
<comment type="caution">
    <text evidence="2">The sequence shown here is derived from an EMBL/GenBank/DDBJ whole genome shotgun (WGS) entry which is preliminary data.</text>
</comment>
<sequence length="262" mass="29052">MIHARRRPLTAAVARMAGGAAKPPPVWETVLDGTFAGYQSLEAAWNYGYPWGSDHNGAARTSTVADREHVFLEPDGVLALKATRTPSTERTSLHRPYSAIHYRSGAIHTKQPILVSDRFPDWEIRGEFRAPATMGAWPACWLSGIASRPPESDILEFRGDTRNRFTTYRDASGRTATTLVDVRNPGGWHGYRARITKAGPTDVDIHYYLDGTWVAAHRGANFVDRPMWLIIDLQMEGAAGSPGPTAPTYFRARNVHVGRNRT</sequence>
<dbReference type="EMBL" id="JACHIR010000002">
    <property type="protein sequence ID" value="MBB5896855.1"/>
    <property type="molecule type" value="Genomic_DNA"/>
</dbReference>
<dbReference type="CDD" id="cd00413">
    <property type="entry name" value="Glyco_hydrolase_16"/>
    <property type="match status" value="1"/>
</dbReference>
<name>A0A7W9NLB1_9PSEU</name>
<dbReference type="GO" id="GO:0004553">
    <property type="term" value="F:hydrolase activity, hydrolyzing O-glycosyl compounds"/>
    <property type="evidence" value="ECO:0007669"/>
    <property type="project" value="InterPro"/>
</dbReference>
<dbReference type="InterPro" id="IPR013320">
    <property type="entry name" value="ConA-like_dom_sf"/>
</dbReference>
<dbReference type="AlphaFoldDB" id="A0A7W9NLB1"/>
<dbReference type="GO" id="GO:0005975">
    <property type="term" value="P:carbohydrate metabolic process"/>
    <property type="evidence" value="ECO:0007669"/>
    <property type="project" value="InterPro"/>
</dbReference>
<proteinExistence type="predicted"/>